<keyword evidence="4" id="KW-1185">Reference proteome</keyword>
<comment type="similarity">
    <text evidence="1 2">Belongs to the phD/YefM antitoxin family.</text>
</comment>
<dbReference type="RefSeq" id="WP_200348150.1">
    <property type="nucleotide sequence ID" value="NZ_NRSJ01000048.1"/>
</dbReference>
<dbReference type="Gene3D" id="3.40.1620.10">
    <property type="entry name" value="YefM-like domain"/>
    <property type="match status" value="1"/>
</dbReference>
<reference evidence="3" key="2">
    <citation type="journal article" date="2020" name="Microorganisms">
        <title>Osmotic Adaptation and Compatible Solute Biosynthesis of Phototrophic Bacteria as Revealed from Genome Analyses.</title>
        <authorList>
            <person name="Imhoff J.F."/>
            <person name="Rahn T."/>
            <person name="Kunzel S."/>
            <person name="Keller A."/>
            <person name="Neulinger S.C."/>
        </authorList>
    </citation>
    <scope>NUCLEOTIDE SEQUENCE</scope>
    <source>
        <strain evidence="3">DSM 11080</strain>
    </source>
</reference>
<organism evidence="3 4">
    <name type="scientific">Halochromatium glycolicum</name>
    <dbReference type="NCBI Taxonomy" id="85075"/>
    <lineage>
        <taxon>Bacteria</taxon>
        <taxon>Pseudomonadati</taxon>
        <taxon>Pseudomonadota</taxon>
        <taxon>Gammaproteobacteria</taxon>
        <taxon>Chromatiales</taxon>
        <taxon>Chromatiaceae</taxon>
        <taxon>Halochromatium</taxon>
    </lineage>
</organism>
<dbReference type="InterPro" id="IPR006442">
    <property type="entry name" value="Antitoxin_Phd/YefM"/>
</dbReference>
<accession>A0AAJ0U7L8</accession>
<dbReference type="GO" id="GO:0097351">
    <property type="term" value="F:toxin sequestering activity"/>
    <property type="evidence" value="ECO:0007669"/>
    <property type="project" value="TreeGrafter"/>
</dbReference>
<evidence type="ECO:0000313" key="4">
    <source>
        <dbReference type="Proteomes" id="UP001296776"/>
    </source>
</evidence>
<dbReference type="PANTHER" id="PTHR35377:SF5">
    <property type="entry name" value="ANTITOXIN VAPB46"/>
    <property type="match status" value="1"/>
</dbReference>
<evidence type="ECO:0000256" key="2">
    <source>
        <dbReference type="RuleBase" id="RU362080"/>
    </source>
</evidence>
<dbReference type="EMBL" id="NRSJ01000048">
    <property type="protein sequence ID" value="MBK1706682.1"/>
    <property type="molecule type" value="Genomic_DNA"/>
</dbReference>
<comment type="function">
    <text evidence="2">Antitoxin component of a type II toxin-antitoxin (TA) system.</text>
</comment>
<dbReference type="Proteomes" id="UP001296776">
    <property type="component" value="Unassembled WGS sequence"/>
</dbReference>
<dbReference type="InterPro" id="IPR036165">
    <property type="entry name" value="YefM-like_sf"/>
</dbReference>
<dbReference type="NCBIfam" id="TIGR01552">
    <property type="entry name" value="phd_fam"/>
    <property type="match status" value="1"/>
</dbReference>
<protein>
    <recommendedName>
        <fullName evidence="2">Antitoxin</fullName>
    </recommendedName>
</protein>
<evidence type="ECO:0000313" key="3">
    <source>
        <dbReference type="EMBL" id="MBK1706682.1"/>
    </source>
</evidence>
<comment type="caution">
    <text evidence="3">The sequence shown here is derived from an EMBL/GenBank/DDBJ whole genome shotgun (WGS) entry which is preliminary data.</text>
</comment>
<sequence>MTYHLVIERRAQKALARLEQRERSQSHEPWRHWQGRRGIEFVQRDCANAVMSEMESVNISELRNHLPRYLARVEAGEQLLVTRRGRVVAQISAVEYGQTVARRQLESLRERARVGDVVSSIEEWFTVER</sequence>
<dbReference type="InterPro" id="IPR051416">
    <property type="entry name" value="phD-YefM_TA_antitoxins"/>
</dbReference>
<dbReference type="Pfam" id="PF02604">
    <property type="entry name" value="PhdYeFM_antitox"/>
    <property type="match status" value="1"/>
</dbReference>
<dbReference type="AlphaFoldDB" id="A0AAJ0U7L8"/>
<gene>
    <name evidence="3" type="ORF">CKO40_19565</name>
</gene>
<dbReference type="PANTHER" id="PTHR35377">
    <property type="entry name" value="ANTITOXIN VAPB49-RELATED-RELATED"/>
    <property type="match status" value="1"/>
</dbReference>
<evidence type="ECO:0000256" key="1">
    <source>
        <dbReference type="ARBA" id="ARBA00009981"/>
    </source>
</evidence>
<dbReference type="SUPFAM" id="SSF143120">
    <property type="entry name" value="YefM-like"/>
    <property type="match status" value="1"/>
</dbReference>
<name>A0AAJ0U7L8_9GAMM</name>
<proteinExistence type="inferred from homology"/>
<reference evidence="3" key="1">
    <citation type="submission" date="2017-08" db="EMBL/GenBank/DDBJ databases">
        <authorList>
            <person name="Imhoff J.F."/>
            <person name="Rahn T."/>
            <person name="Kuenzel S."/>
            <person name="Neulinger S.C."/>
        </authorList>
    </citation>
    <scope>NUCLEOTIDE SEQUENCE</scope>
    <source>
        <strain evidence="3">DSM 11080</strain>
    </source>
</reference>